<accession>A0ABT0K2Q2</accession>
<reference evidence="2 3" key="1">
    <citation type="submission" date="2022-04" db="EMBL/GenBank/DDBJ databases">
        <title>Genome diversity in the genus Frankia.</title>
        <authorList>
            <person name="Carlos-Shanley C."/>
            <person name="Hahn D."/>
        </authorList>
    </citation>
    <scope>NUCLEOTIDE SEQUENCE [LARGE SCALE GENOMIC DNA]</scope>
    <source>
        <strain evidence="2 3">Ag45/Mut15</strain>
    </source>
</reference>
<proteinExistence type="predicted"/>
<name>A0ABT0K2Q2_9ACTN</name>
<evidence type="ECO:0000313" key="2">
    <source>
        <dbReference type="EMBL" id="MCK9878072.1"/>
    </source>
</evidence>
<feature type="compositionally biased region" description="Acidic residues" evidence="1">
    <location>
        <begin position="28"/>
        <end position="38"/>
    </location>
</feature>
<comment type="caution">
    <text evidence="2">The sequence shown here is derived from an EMBL/GenBank/DDBJ whole genome shotgun (WGS) entry which is preliminary data.</text>
</comment>
<feature type="region of interest" description="Disordered" evidence="1">
    <location>
        <begin position="1"/>
        <end position="45"/>
    </location>
</feature>
<dbReference type="EMBL" id="JALKFT010000026">
    <property type="protein sequence ID" value="MCK9878072.1"/>
    <property type="molecule type" value="Genomic_DNA"/>
</dbReference>
<evidence type="ECO:0000313" key="3">
    <source>
        <dbReference type="Proteomes" id="UP001201873"/>
    </source>
</evidence>
<organism evidence="2 3">
    <name type="scientific">Frankia umida</name>
    <dbReference type="NCBI Taxonomy" id="573489"/>
    <lineage>
        <taxon>Bacteria</taxon>
        <taxon>Bacillati</taxon>
        <taxon>Actinomycetota</taxon>
        <taxon>Actinomycetes</taxon>
        <taxon>Frankiales</taxon>
        <taxon>Frankiaceae</taxon>
        <taxon>Frankia</taxon>
    </lineage>
</organism>
<gene>
    <name evidence="2" type="ORF">MXD59_20240</name>
</gene>
<dbReference type="RefSeq" id="WP_248826215.1">
    <property type="nucleotide sequence ID" value="NZ_JALKFT010000026.1"/>
</dbReference>
<protein>
    <submittedName>
        <fullName evidence="2">Uncharacterized protein</fullName>
    </submittedName>
</protein>
<keyword evidence="3" id="KW-1185">Reference proteome</keyword>
<evidence type="ECO:0000256" key="1">
    <source>
        <dbReference type="SAM" id="MobiDB-lite"/>
    </source>
</evidence>
<sequence>MPGPDDTLERDAALGVTEPFGAGVTPEPTEEPEAEAALEDGNRGSRAFFASARAPDAEC</sequence>
<dbReference type="Proteomes" id="UP001201873">
    <property type="component" value="Unassembled WGS sequence"/>
</dbReference>